<dbReference type="AlphaFoldDB" id="A0A7I8VXB3"/>
<name>A0A7I8VXB3_9ANNE</name>
<dbReference type="EMBL" id="CAJFCJ010000013">
    <property type="protein sequence ID" value="CAD5121001.1"/>
    <property type="molecule type" value="Genomic_DNA"/>
</dbReference>
<evidence type="ECO:0000313" key="6">
    <source>
        <dbReference type="Proteomes" id="UP000549394"/>
    </source>
</evidence>
<dbReference type="OrthoDB" id="5829348at2759"/>
<keyword evidence="2" id="KW-0547">Nucleotide-binding</keyword>
<dbReference type="GO" id="GO:0005524">
    <property type="term" value="F:ATP binding"/>
    <property type="evidence" value="ECO:0007669"/>
    <property type="project" value="InterPro"/>
</dbReference>
<proteinExistence type="predicted"/>
<evidence type="ECO:0000256" key="3">
    <source>
        <dbReference type="ARBA" id="ARBA00022777"/>
    </source>
</evidence>
<evidence type="ECO:0000313" key="5">
    <source>
        <dbReference type="EMBL" id="CAD5121001.1"/>
    </source>
</evidence>
<organism evidence="5 6">
    <name type="scientific">Dimorphilus gyrociliatus</name>
    <dbReference type="NCBI Taxonomy" id="2664684"/>
    <lineage>
        <taxon>Eukaryota</taxon>
        <taxon>Metazoa</taxon>
        <taxon>Spiralia</taxon>
        <taxon>Lophotrochozoa</taxon>
        <taxon>Annelida</taxon>
        <taxon>Polychaeta</taxon>
        <taxon>Polychaeta incertae sedis</taxon>
        <taxon>Dinophilidae</taxon>
        <taxon>Dimorphilus</taxon>
    </lineage>
</organism>
<comment type="caution">
    <text evidence="5">The sequence shown here is derived from an EMBL/GenBank/DDBJ whole genome shotgun (WGS) entry which is preliminary data.</text>
</comment>
<dbReference type="InterPro" id="IPR000850">
    <property type="entry name" value="Adenylat/UMP-CMP_kin"/>
</dbReference>
<dbReference type="GO" id="GO:0019205">
    <property type="term" value="F:nucleobase-containing compound kinase activity"/>
    <property type="evidence" value="ECO:0007669"/>
    <property type="project" value="InterPro"/>
</dbReference>
<gene>
    <name evidence="5" type="ORF">DGYR_LOCUS9006</name>
</gene>
<dbReference type="SUPFAM" id="SSF52540">
    <property type="entry name" value="P-loop containing nucleoside triphosphate hydrolases"/>
    <property type="match status" value="1"/>
</dbReference>
<sequence>MGCGNSTPERSKSAASLEPFNRKPKISVRRQSEVKRAEGKPEIIFIFGGPGSKKGCIVDDLCSTFGFKFVSCESLVFSELPKKVKNVMQIESSKDIQDLLKDDSSQVNIRWILSLVENKIEQDPDKESSVYIIDYMPNLKCLLRIESIINECVKALEEFETKYPVSFALNLAIPPDKVVTQKIPLCTTPGNKMKETGGQSDEADTGRTQKRAAIFDTSAKPFLEYFSKSSRLLTIDVTCGNAELMWNQVLEMFGELKFNASKIVNPLLLFALDDNDVNRIDTRKYYMDIIQLASIVSDPHSDAKKLLLTLFDHINKRAGRADAFVINVSGTSLASLKDLKHSEDKPPLFFDIEDGYLERYLPGSPKKGMHMSTQKQGELYKAVSSIENDVCLFPQRLDSTTCRTIASYFAHSSRLVGNVS</sequence>
<protein>
    <submittedName>
        <fullName evidence="5">DgyrCDS9545</fullName>
    </submittedName>
</protein>
<evidence type="ECO:0000256" key="2">
    <source>
        <dbReference type="ARBA" id="ARBA00022741"/>
    </source>
</evidence>
<dbReference type="PANTHER" id="PTHR23359">
    <property type="entry name" value="NUCLEOTIDE KINASE"/>
    <property type="match status" value="1"/>
</dbReference>
<evidence type="ECO:0000256" key="1">
    <source>
        <dbReference type="ARBA" id="ARBA00022679"/>
    </source>
</evidence>
<keyword evidence="6" id="KW-1185">Reference proteome</keyword>
<dbReference type="GO" id="GO:0006139">
    <property type="term" value="P:nucleobase-containing compound metabolic process"/>
    <property type="evidence" value="ECO:0007669"/>
    <property type="project" value="InterPro"/>
</dbReference>
<dbReference type="Gene3D" id="3.40.50.300">
    <property type="entry name" value="P-loop containing nucleotide triphosphate hydrolases"/>
    <property type="match status" value="1"/>
</dbReference>
<keyword evidence="3" id="KW-0418">Kinase</keyword>
<evidence type="ECO:0000256" key="4">
    <source>
        <dbReference type="SAM" id="MobiDB-lite"/>
    </source>
</evidence>
<accession>A0A7I8VXB3</accession>
<keyword evidence="1" id="KW-0808">Transferase</keyword>
<feature type="region of interest" description="Disordered" evidence="4">
    <location>
        <begin position="1"/>
        <end position="34"/>
    </location>
</feature>
<dbReference type="Proteomes" id="UP000549394">
    <property type="component" value="Unassembled WGS sequence"/>
</dbReference>
<reference evidence="5 6" key="1">
    <citation type="submission" date="2020-08" db="EMBL/GenBank/DDBJ databases">
        <authorList>
            <person name="Hejnol A."/>
        </authorList>
    </citation>
    <scope>NUCLEOTIDE SEQUENCE [LARGE SCALE GENOMIC DNA]</scope>
</reference>
<dbReference type="InterPro" id="IPR027417">
    <property type="entry name" value="P-loop_NTPase"/>
</dbReference>